<evidence type="ECO:0000256" key="7">
    <source>
        <dbReference type="SAM" id="MobiDB-lite"/>
    </source>
</evidence>
<dbReference type="GO" id="GO:0006817">
    <property type="term" value="P:phosphate ion transport"/>
    <property type="evidence" value="ECO:0007669"/>
    <property type="project" value="TreeGrafter"/>
</dbReference>
<keyword evidence="12" id="KW-1185">Reference proteome</keyword>
<proteinExistence type="inferred from homology"/>
<feature type="region of interest" description="Disordered" evidence="7">
    <location>
        <begin position="238"/>
        <end position="260"/>
    </location>
</feature>
<feature type="compositionally biased region" description="Basic and acidic residues" evidence="7">
    <location>
        <begin position="399"/>
        <end position="409"/>
    </location>
</feature>
<feature type="compositionally biased region" description="Basic and acidic residues" evidence="7">
    <location>
        <begin position="111"/>
        <end position="127"/>
    </location>
</feature>
<dbReference type="GO" id="GO:0000822">
    <property type="term" value="F:inositol hexakisphosphate binding"/>
    <property type="evidence" value="ECO:0007669"/>
    <property type="project" value="TreeGrafter"/>
</dbReference>
<dbReference type="PROSITE" id="PS51380">
    <property type="entry name" value="EXS"/>
    <property type="match status" value="1"/>
</dbReference>
<dbReference type="InterPro" id="IPR004342">
    <property type="entry name" value="EXS_C"/>
</dbReference>
<dbReference type="GO" id="GO:0005794">
    <property type="term" value="C:Golgi apparatus"/>
    <property type="evidence" value="ECO:0007669"/>
    <property type="project" value="TreeGrafter"/>
</dbReference>
<evidence type="ECO:0000256" key="2">
    <source>
        <dbReference type="ARBA" id="ARBA00009665"/>
    </source>
</evidence>
<feature type="transmembrane region" description="Helical" evidence="8">
    <location>
        <begin position="561"/>
        <end position="581"/>
    </location>
</feature>
<feature type="region of interest" description="Disordered" evidence="7">
    <location>
        <begin position="905"/>
        <end position="1052"/>
    </location>
</feature>
<evidence type="ECO:0000259" key="10">
    <source>
        <dbReference type="PROSITE" id="PS51382"/>
    </source>
</evidence>
<comment type="similarity">
    <text evidence="2">Belongs to the SYG1 (TC 2.A.94) family.</text>
</comment>
<dbReference type="EMBL" id="MNUE01000034">
    <property type="protein sequence ID" value="OJD33037.1"/>
    <property type="molecule type" value="Genomic_DNA"/>
</dbReference>
<evidence type="ECO:0000313" key="11">
    <source>
        <dbReference type="EMBL" id="OJD33037.1"/>
    </source>
</evidence>
<reference evidence="11 12" key="1">
    <citation type="submission" date="2016-10" db="EMBL/GenBank/DDBJ databases">
        <title>Proteomics and genomics reveal pathogen-plant mechanisms compatible with a hemibiotrophic lifestyle of Diplodia corticola.</title>
        <authorList>
            <person name="Fernandes I."/>
            <person name="De Jonge R."/>
            <person name="Van De Peer Y."/>
            <person name="Devreese B."/>
            <person name="Alves A."/>
            <person name="Esteves A.C."/>
        </authorList>
    </citation>
    <scope>NUCLEOTIDE SEQUENCE [LARGE SCALE GENOMIC DNA]</scope>
    <source>
        <strain evidence="11 12">CBS 112549</strain>
    </source>
</reference>
<dbReference type="CDD" id="cd14475">
    <property type="entry name" value="SPX_SYG1_like"/>
    <property type="match status" value="1"/>
</dbReference>
<feature type="region of interest" description="Disordered" evidence="7">
    <location>
        <begin position="374"/>
        <end position="414"/>
    </location>
</feature>
<protein>
    <submittedName>
        <fullName evidence="11">Signal transduction protein</fullName>
    </submittedName>
</protein>
<dbReference type="AlphaFoldDB" id="A0A1J9S022"/>
<feature type="compositionally biased region" description="Basic and acidic residues" evidence="7">
    <location>
        <begin position="981"/>
        <end position="992"/>
    </location>
</feature>
<evidence type="ECO:0000256" key="1">
    <source>
        <dbReference type="ARBA" id="ARBA00004141"/>
    </source>
</evidence>
<dbReference type="OrthoDB" id="9970435at2759"/>
<dbReference type="PANTHER" id="PTHR10783:SF103">
    <property type="entry name" value="SOLUTE CARRIER FAMILY 53 MEMBER 1"/>
    <property type="match status" value="1"/>
</dbReference>
<dbReference type="GeneID" id="31014921"/>
<evidence type="ECO:0000256" key="8">
    <source>
        <dbReference type="SAM" id="Phobius"/>
    </source>
</evidence>
<dbReference type="InterPro" id="IPR004331">
    <property type="entry name" value="SPX_dom"/>
</dbReference>
<feature type="compositionally biased region" description="Polar residues" evidence="7">
    <location>
        <begin position="1041"/>
        <end position="1052"/>
    </location>
</feature>
<feature type="compositionally biased region" description="Acidic residues" evidence="7">
    <location>
        <begin position="999"/>
        <end position="1013"/>
    </location>
</feature>
<feature type="compositionally biased region" description="Pro residues" evidence="7">
    <location>
        <begin position="177"/>
        <end position="188"/>
    </location>
</feature>
<comment type="subcellular location">
    <subcellularLocation>
        <location evidence="1">Membrane</location>
        <topology evidence="1">Multi-pass membrane protein</topology>
    </subcellularLocation>
</comment>
<keyword evidence="6" id="KW-0175">Coiled coil</keyword>
<name>A0A1J9S022_9PEZI</name>
<evidence type="ECO:0000256" key="6">
    <source>
        <dbReference type="SAM" id="Coils"/>
    </source>
</evidence>
<feature type="transmembrane region" description="Helical" evidence="8">
    <location>
        <begin position="639"/>
        <end position="661"/>
    </location>
</feature>
<dbReference type="GO" id="GO:0005886">
    <property type="term" value="C:plasma membrane"/>
    <property type="evidence" value="ECO:0007669"/>
    <property type="project" value="TreeGrafter"/>
</dbReference>
<dbReference type="GO" id="GO:0016036">
    <property type="term" value="P:cellular response to phosphate starvation"/>
    <property type="evidence" value="ECO:0007669"/>
    <property type="project" value="TreeGrafter"/>
</dbReference>
<evidence type="ECO:0000259" key="9">
    <source>
        <dbReference type="PROSITE" id="PS51380"/>
    </source>
</evidence>
<comment type="caution">
    <text evidence="11">The sequence shown here is derived from an EMBL/GenBank/DDBJ whole genome shotgun (WGS) entry which is preliminary data.</text>
</comment>
<organism evidence="11 12">
    <name type="scientific">Diplodia corticola</name>
    <dbReference type="NCBI Taxonomy" id="236234"/>
    <lineage>
        <taxon>Eukaryota</taxon>
        <taxon>Fungi</taxon>
        <taxon>Dikarya</taxon>
        <taxon>Ascomycota</taxon>
        <taxon>Pezizomycotina</taxon>
        <taxon>Dothideomycetes</taxon>
        <taxon>Dothideomycetes incertae sedis</taxon>
        <taxon>Botryosphaeriales</taxon>
        <taxon>Botryosphaeriaceae</taxon>
        <taxon>Diplodia</taxon>
    </lineage>
</organism>
<evidence type="ECO:0000256" key="5">
    <source>
        <dbReference type="ARBA" id="ARBA00023136"/>
    </source>
</evidence>
<feature type="transmembrane region" description="Helical" evidence="8">
    <location>
        <begin position="610"/>
        <end position="627"/>
    </location>
</feature>
<dbReference type="Pfam" id="PF03124">
    <property type="entry name" value="EXS"/>
    <property type="match status" value="1"/>
</dbReference>
<dbReference type="Pfam" id="PF03105">
    <property type="entry name" value="SPX"/>
    <property type="match status" value="1"/>
</dbReference>
<keyword evidence="5 8" id="KW-0472">Membrane</keyword>
<feature type="domain" description="EXS" evidence="9">
    <location>
        <begin position="720"/>
        <end position="914"/>
    </location>
</feature>
<feature type="domain" description="SPX" evidence="10">
    <location>
        <begin position="1"/>
        <end position="468"/>
    </location>
</feature>
<dbReference type="RefSeq" id="XP_020129297.1">
    <property type="nucleotide sequence ID" value="XM_020274660.1"/>
</dbReference>
<feature type="coiled-coil region" evidence="6">
    <location>
        <begin position="287"/>
        <end position="314"/>
    </location>
</feature>
<sequence>MKFAKELEQELVPEWRAKYLNYKLGKKKVKAISRALRNCHQSPRTPGLRRISTFTPSPNNAAPSYSFLNRLGRTSTVDSAAPNLPHDAPRNIETSTAGGVPGVHRSSPQEIRGRGTPRESLIKKSPDGADAPALTRYGSIIGSPPRRSSGIPTLNLPDPAVDPDRATVSSRWHHGEPPSPPKASPAPGPSAFEIGKTRSPVKPKLPAKYASIFRPKRVNSMPGIAATDMPSDARPSVRRLLSLGPDGGVPQSTPGKDSDVPLEAYRELDVRQSEFFNFLDGELEKIEEFYKDKEDEATKRLEVLREQLHIMRDRRLDEIISKLQKSKVKTLSNGLFDPEGSDDKASGNGMMSQTWMKPFDDAIVAAKKLPEVVKGKPKPMSKNAKAMQDLGTPCGPVPQDHRDYVRRPESPGVPYRTAKRKLKTALQEYYRGLELLKAYALLNRTAFRKINKKYDKTVMARPTMRYMNEKVNNAWFVKSDIIDGHLHVVEDLYARYFYRGNHKIAVGKLRIKSAKAGDFTGSTFRNGLMLATGTVFGCEGIAYASKYVLDDDSPIHVATTFLLQIYAGYFLMLLLFLFFCLDCKIWTDQKINYGFVFEFDTRTQLDWRQLCEIPCLCVLLEGLIMWLNFSHYGGDSMYIYWPIVLIGLTVLVIFLPVPVLYHRSRRWFAYSNWRLFFAGLYPVEFRDFFLGDMFCSQTYAMGNIELFFCLYANGWDNPTSCNSSHSRLLGFFSTLPGIWRALQCLRRYYDTRNFFPHLVNCGKYTWTIMYYMSLSLYRIHKSWHLRALFIFCATVNAVYCTIWDLVMDWSLMNPYAKKPFLRDNLGYKNVYWYYIAIVLDPILRFNWIFYAIYGNDYQHSAILSFMVSLSEIFRRGMWTLFRVENEHCTNVVKYRASRDVPLPYSVPASTRESLEQGDEVVTQRPSTPKAHAPAVSGTTTGADLEGQGPGRGSVRHRPSGPPPTPTTRALTRVGTLLHAAHAQDFERRKKPEVGLSGGNDEDDEDDDYEEGSDEDSKRRGELMEEDVEDIARAEGLISRVSMESPQPTDRNS</sequence>
<dbReference type="PROSITE" id="PS51382">
    <property type="entry name" value="SPX"/>
    <property type="match status" value="1"/>
</dbReference>
<evidence type="ECO:0000256" key="4">
    <source>
        <dbReference type="ARBA" id="ARBA00022989"/>
    </source>
</evidence>
<dbReference type="PANTHER" id="PTHR10783">
    <property type="entry name" value="XENOTROPIC AND POLYTROPIC RETROVIRUS RECEPTOR 1-RELATED"/>
    <property type="match status" value="1"/>
</dbReference>
<evidence type="ECO:0000256" key="3">
    <source>
        <dbReference type="ARBA" id="ARBA00022692"/>
    </source>
</evidence>
<accession>A0A1J9S022</accession>
<dbReference type="Proteomes" id="UP000183809">
    <property type="component" value="Unassembled WGS sequence"/>
</dbReference>
<feature type="region of interest" description="Disordered" evidence="7">
    <location>
        <begin position="76"/>
        <end position="200"/>
    </location>
</feature>
<keyword evidence="4 8" id="KW-1133">Transmembrane helix</keyword>
<dbReference type="STRING" id="236234.A0A1J9S022"/>
<feature type="transmembrane region" description="Helical" evidence="8">
    <location>
        <begin position="831"/>
        <end position="853"/>
    </location>
</feature>
<feature type="transmembrane region" description="Helical" evidence="8">
    <location>
        <begin position="787"/>
        <end position="811"/>
    </location>
</feature>
<gene>
    <name evidence="11" type="ORF">BKCO1_3400042</name>
</gene>
<keyword evidence="3 8" id="KW-0812">Transmembrane</keyword>
<evidence type="ECO:0000313" key="12">
    <source>
        <dbReference type="Proteomes" id="UP000183809"/>
    </source>
</evidence>